<proteinExistence type="predicted"/>
<gene>
    <name evidence="2" type="ORF">EXN66_Car008776</name>
</gene>
<keyword evidence="3" id="KW-1185">Reference proteome</keyword>
<dbReference type="EMBL" id="CM015719">
    <property type="protein sequence ID" value="KAF3693100.1"/>
    <property type="molecule type" value="Genomic_DNA"/>
</dbReference>
<reference evidence="3" key="2">
    <citation type="submission" date="2019-02" db="EMBL/GenBank/DDBJ databases">
        <title>Opniocepnalus argus Var Kimnra genome.</title>
        <authorList>
            <person name="Zhou C."/>
            <person name="Xiao S."/>
        </authorList>
    </citation>
    <scope>NUCLEOTIDE SEQUENCE [LARGE SCALE GENOMIC DNA]</scope>
</reference>
<dbReference type="Proteomes" id="UP000503349">
    <property type="component" value="Chromosome 8"/>
</dbReference>
<feature type="region of interest" description="Disordered" evidence="1">
    <location>
        <begin position="31"/>
        <end position="63"/>
    </location>
</feature>
<protein>
    <submittedName>
        <fullName evidence="2">Uncharacterized protein</fullName>
    </submittedName>
</protein>
<sequence>MRDVSIFQDVMKSSSPDRYVLTLSSLEEQASDSIMRGPGHMSSRQWRSFGSFPSLARDDHKGN</sequence>
<reference evidence="2 3" key="1">
    <citation type="submission" date="2019-02" db="EMBL/GenBank/DDBJ databases">
        <title>Opniocepnalus argus genome.</title>
        <authorList>
            <person name="Zhou C."/>
            <person name="Xiao S."/>
        </authorList>
    </citation>
    <scope>NUCLEOTIDE SEQUENCE [LARGE SCALE GENOMIC DNA]</scope>
    <source>
        <strain evidence="2">OARG1902GOOAL</strain>
        <tissue evidence="2">Muscle</tissue>
    </source>
</reference>
<accession>A0A6G1PS20</accession>
<dbReference type="AlphaFoldDB" id="A0A6G1PS20"/>
<organism evidence="2 3">
    <name type="scientific">Channa argus</name>
    <name type="common">Northern snakehead</name>
    <name type="synonym">Ophicephalus argus</name>
    <dbReference type="NCBI Taxonomy" id="215402"/>
    <lineage>
        <taxon>Eukaryota</taxon>
        <taxon>Metazoa</taxon>
        <taxon>Chordata</taxon>
        <taxon>Craniata</taxon>
        <taxon>Vertebrata</taxon>
        <taxon>Euteleostomi</taxon>
        <taxon>Actinopterygii</taxon>
        <taxon>Neopterygii</taxon>
        <taxon>Teleostei</taxon>
        <taxon>Neoteleostei</taxon>
        <taxon>Acanthomorphata</taxon>
        <taxon>Anabantaria</taxon>
        <taxon>Anabantiformes</taxon>
        <taxon>Channoidei</taxon>
        <taxon>Channidae</taxon>
        <taxon>Channa</taxon>
    </lineage>
</organism>
<evidence type="ECO:0000313" key="2">
    <source>
        <dbReference type="EMBL" id="KAF3693100.1"/>
    </source>
</evidence>
<evidence type="ECO:0000313" key="3">
    <source>
        <dbReference type="Proteomes" id="UP000503349"/>
    </source>
</evidence>
<name>A0A6G1PS20_CHAAH</name>
<evidence type="ECO:0000256" key="1">
    <source>
        <dbReference type="SAM" id="MobiDB-lite"/>
    </source>
</evidence>